<organism evidence="2 3">
    <name type="scientific">Actinomadura rugatobispora</name>
    <dbReference type="NCBI Taxonomy" id="1994"/>
    <lineage>
        <taxon>Bacteria</taxon>
        <taxon>Bacillati</taxon>
        <taxon>Actinomycetota</taxon>
        <taxon>Actinomycetes</taxon>
        <taxon>Streptosporangiales</taxon>
        <taxon>Thermomonosporaceae</taxon>
        <taxon>Actinomadura</taxon>
    </lineage>
</organism>
<proteinExistence type="predicted"/>
<dbReference type="Pfam" id="PF04909">
    <property type="entry name" value="Amidohydro_2"/>
    <property type="match status" value="1"/>
</dbReference>
<protein>
    <submittedName>
        <fullName evidence="2">Amidohydrolase family protein</fullName>
    </submittedName>
</protein>
<sequence>MFPELEPLRLVDHHCHGVLPRDLGPEDFERFLTEAAEPPPRGGSLFDSQIGFALRRWCAPILDLEPHAPPGEYLARRASLGAAEVNRRFLSASGLEELCVDTGYTPEPLLEPAELALLAGARAHEVVRLEDLAERTIADGVSAYAFAEDVRGRIAERAGHAVGAKSIAAYRVGLELSGERPSGADVKAAAERLYRQAERALAGGSGRPRLADETLHRFLVWCAADSGLPIQFHVGYGDSDVDLHRVDPVRMTPLLRALEPTGVPVLLLHNYPYQRHAGYLAQVFQNVFVDVSLATHNLGHRAPAILAELLELAPFGKVLYASDAFGLAEHYYLGALLFRRGLGRILGEGVEEGAWTRSDAARVARLITSENARRVYEFDDKPDDGTGTTGPP</sequence>
<accession>A0ABW1AAA8</accession>
<evidence type="ECO:0000313" key="3">
    <source>
        <dbReference type="Proteomes" id="UP001596074"/>
    </source>
</evidence>
<dbReference type="InterPro" id="IPR006680">
    <property type="entry name" value="Amidohydro-rel"/>
</dbReference>
<reference evidence="3" key="1">
    <citation type="journal article" date="2019" name="Int. J. Syst. Evol. Microbiol.">
        <title>The Global Catalogue of Microorganisms (GCM) 10K type strain sequencing project: providing services to taxonomists for standard genome sequencing and annotation.</title>
        <authorList>
            <consortium name="The Broad Institute Genomics Platform"/>
            <consortium name="The Broad Institute Genome Sequencing Center for Infectious Disease"/>
            <person name="Wu L."/>
            <person name="Ma J."/>
        </authorList>
    </citation>
    <scope>NUCLEOTIDE SEQUENCE [LARGE SCALE GENOMIC DNA]</scope>
    <source>
        <strain evidence="3">KCTC 42087</strain>
    </source>
</reference>
<dbReference type="PANTHER" id="PTHR43383">
    <property type="entry name" value="NODULIN 6"/>
    <property type="match status" value="1"/>
</dbReference>
<dbReference type="SUPFAM" id="SSF51556">
    <property type="entry name" value="Metallo-dependent hydrolases"/>
    <property type="match status" value="1"/>
</dbReference>
<dbReference type="EMBL" id="JBHSON010000071">
    <property type="protein sequence ID" value="MFC5751521.1"/>
    <property type="molecule type" value="Genomic_DNA"/>
</dbReference>
<name>A0ABW1AAA8_9ACTN</name>
<dbReference type="Proteomes" id="UP001596074">
    <property type="component" value="Unassembled WGS sequence"/>
</dbReference>
<keyword evidence="3" id="KW-1185">Reference proteome</keyword>
<dbReference type="InterPro" id="IPR032466">
    <property type="entry name" value="Metal_Hydrolase"/>
</dbReference>
<gene>
    <name evidence="2" type="ORF">ACFPZN_38385</name>
</gene>
<feature type="domain" description="Amidohydrolase-related" evidence="1">
    <location>
        <begin position="202"/>
        <end position="378"/>
    </location>
</feature>
<evidence type="ECO:0000259" key="1">
    <source>
        <dbReference type="Pfam" id="PF04909"/>
    </source>
</evidence>
<comment type="caution">
    <text evidence="2">The sequence shown here is derived from an EMBL/GenBank/DDBJ whole genome shotgun (WGS) entry which is preliminary data.</text>
</comment>
<evidence type="ECO:0000313" key="2">
    <source>
        <dbReference type="EMBL" id="MFC5751521.1"/>
    </source>
</evidence>
<dbReference type="RefSeq" id="WP_378287445.1">
    <property type="nucleotide sequence ID" value="NZ_JBHSON010000071.1"/>
</dbReference>
<dbReference type="PANTHER" id="PTHR43383:SF2">
    <property type="entry name" value="AMIDOHYDROLASE 2 FAMILY PROTEIN"/>
    <property type="match status" value="1"/>
</dbReference>
<dbReference type="Gene3D" id="3.20.20.140">
    <property type="entry name" value="Metal-dependent hydrolases"/>
    <property type="match status" value="1"/>
</dbReference>